<dbReference type="Gene3D" id="3.30.870.10">
    <property type="entry name" value="Endonuclease Chain A"/>
    <property type="match status" value="2"/>
</dbReference>
<dbReference type="Pfam" id="PF13091">
    <property type="entry name" value="PLDc_2"/>
    <property type="match status" value="2"/>
</dbReference>
<keyword evidence="6" id="KW-1133">Transmembrane helix</keyword>
<feature type="domain" description="PLD phosphodiesterase" evidence="9">
    <location>
        <begin position="312"/>
        <end position="339"/>
    </location>
</feature>
<evidence type="ECO:0000313" key="11">
    <source>
        <dbReference type="Proteomes" id="UP000279911"/>
    </source>
</evidence>
<dbReference type="InterPro" id="IPR022924">
    <property type="entry name" value="Cardiolipin_synthase"/>
</dbReference>
<evidence type="ECO:0000256" key="7">
    <source>
        <dbReference type="ARBA" id="ARBA00023136"/>
    </source>
</evidence>
<evidence type="ECO:0000256" key="6">
    <source>
        <dbReference type="ARBA" id="ARBA00022989"/>
    </source>
</evidence>
<evidence type="ECO:0000259" key="9">
    <source>
        <dbReference type="PROSITE" id="PS50035"/>
    </source>
</evidence>
<dbReference type="SUPFAM" id="SSF56024">
    <property type="entry name" value="Phospholipase D/nuclease"/>
    <property type="match status" value="2"/>
</dbReference>
<keyword evidence="4" id="KW-0812">Transmembrane</keyword>
<comment type="caution">
    <text evidence="10">The sequence shown here is derived from an EMBL/GenBank/DDBJ whole genome shotgun (WGS) entry which is preliminary data.</text>
</comment>
<keyword evidence="2" id="KW-1003">Cell membrane</keyword>
<dbReference type="InterPro" id="IPR001736">
    <property type="entry name" value="PLipase_D/transphosphatidylase"/>
</dbReference>
<sequence length="399" mass="45247">MEIGSILIAIIAALVLWVYADFTLGRKKHLASAKTNTLPVRESNLAIFAEGPKLFEDLFSELKNAKEHIHILFYIVQDDKISQEFLSILKDRVKAGVEVRLMVDWVGNGLKRKTIQDLKAAGVEFAYSQMPKLPFLFYSSQVRNHRKITVIDGQTAYLGGFNIGKEYNNQDPKLSPWRDYHLKMTGEGVTDLQSEFLEDWQAAAKVNLLQNQAYFPSLEKGSSRQQLVPTEGLLLEDMMSDLINNANQSIFIGTPYFIPSKRVFELLRAAIKRGVSVTILVPLVSDHILVKEASHPYLRTLIKDGADVYQYLKGFYHAKVLVVDDSVCDVGTANFDKRSMFLNYELNCLIYDKEFIKKVKTILTEDLLNSRKATVEDFSPVSVLVSLKETTARTISYFL</sequence>
<dbReference type="Proteomes" id="UP000279911">
    <property type="component" value="Unassembled WGS sequence"/>
</dbReference>
<dbReference type="EMBL" id="RSFW01000013">
    <property type="protein sequence ID" value="RSD27170.1"/>
    <property type="molecule type" value="Genomic_DNA"/>
</dbReference>
<keyword evidence="5" id="KW-0677">Repeat</keyword>
<dbReference type="AlphaFoldDB" id="A0A3R9FFY6"/>
<evidence type="ECO:0000256" key="2">
    <source>
        <dbReference type="ARBA" id="ARBA00022475"/>
    </source>
</evidence>
<dbReference type="OrthoDB" id="9762009at2"/>
<dbReference type="CDD" id="cd09112">
    <property type="entry name" value="PLDc_CLS_2"/>
    <property type="match status" value="1"/>
</dbReference>
<evidence type="ECO:0000256" key="4">
    <source>
        <dbReference type="ARBA" id="ARBA00022692"/>
    </source>
</evidence>
<keyword evidence="7" id="KW-0472">Membrane</keyword>
<evidence type="ECO:0000313" key="10">
    <source>
        <dbReference type="EMBL" id="RSD27170.1"/>
    </source>
</evidence>
<dbReference type="GO" id="GO:0032049">
    <property type="term" value="P:cardiolipin biosynthetic process"/>
    <property type="evidence" value="ECO:0007669"/>
    <property type="project" value="UniProtKB-UniRule"/>
</dbReference>
<evidence type="ECO:0000256" key="3">
    <source>
        <dbReference type="ARBA" id="ARBA00022679"/>
    </source>
</evidence>
<name>A0A3R9FFY6_9BACI</name>
<dbReference type="RefSeq" id="WP_125480160.1">
    <property type="nucleotide sequence ID" value="NZ_RSFW01000013.1"/>
</dbReference>
<feature type="domain" description="PLD phosphodiesterase" evidence="9">
    <location>
        <begin position="140"/>
        <end position="167"/>
    </location>
</feature>
<gene>
    <name evidence="10" type="primary">cls</name>
    <name evidence="10" type="ORF">EJA10_11560</name>
</gene>
<dbReference type="PANTHER" id="PTHR21248:SF7">
    <property type="entry name" value="MINOR CARDIOLIPIN SYNTHASE CLSB"/>
    <property type="match status" value="1"/>
</dbReference>
<dbReference type="CDD" id="cd09110">
    <property type="entry name" value="PLDc_CLS_1"/>
    <property type="match status" value="1"/>
</dbReference>
<dbReference type="NCBIfam" id="TIGR04265">
    <property type="entry name" value="bac_cardiolipin"/>
    <property type="match status" value="1"/>
</dbReference>
<dbReference type="GO" id="GO:0008808">
    <property type="term" value="F:cardiolipin synthase activity"/>
    <property type="evidence" value="ECO:0007669"/>
    <property type="project" value="UniProtKB-UniRule"/>
</dbReference>
<protein>
    <recommendedName>
        <fullName evidence="8">Cardiolipin synthase</fullName>
        <ecNumber evidence="8">2.7.8.-</ecNumber>
    </recommendedName>
</protein>
<dbReference type="PANTHER" id="PTHR21248">
    <property type="entry name" value="CARDIOLIPIN SYNTHASE"/>
    <property type="match status" value="1"/>
</dbReference>
<dbReference type="PROSITE" id="PS50035">
    <property type="entry name" value="PLD"/>
    <property type="match status" value="2"/>
</dbReference>
<dbReference type="EC" id="2.7.8.-" evidence="8"/>
<dbReference type="InterPro" id="IPR025202">
    <property type="entry name" value="PLD-like_dom"/>
</dbReference>
<proteinExistence type="predicted"/>
<evidence type="ECO:0000256" key="5">
    <source>
        <dbReference type="ARBA" id="ARBA00022737"/>
    </source>
</evidence>
<keyword evidence="3" id="KW-0808">Transferase</keyword>
<accession>A0A3R9FFY6</accession>
<dbReference type="SMART" id="SM00155">
    <property type="entry name" value="PLDc"/>
    <property type="match status" value="2"/>
</dbReference>
<dbReference type="STRING" id="285983.UB32_08195"/>
<comment type="subcellular location">
    <subcellularLocation>
        <location evidence="1">Cell membrane</location>
    </subcellularLocation>
</comment>
<reference evidence="11" key="1">
    <citation type="submission" date="2018-12" db="EMBL/GenBank/DDBJ databases">
        <title>Bacillus chawlae sp. nov., Bacillus glennii sp. nov., and Bacillus saganii sp. nov. Isolated from the Vehicle Assembly Building at Kennedy Space Center where the Viking Spacecraft were Assembled.</title>
        <authorList>
            <person name="Seuylemezian A."/>
            <person name="Vaishampayan P."/>
        </authorList>
    </citation>
    <scope>NUCLEOTIDE SEQUENCE [LARGE SCALE GENOMIC DNA]</scope>
    <source>
        <strain evidence="11">DSM 13966</strain>
    </source>
</reference>
<organism evidence="10 11">
    <name type="scientific">Mesobacillus subterraneus</name>
    <dbReference type="NCBI Taxonomy" id="285983"/>
    <lineage>
        <taxon>Bacteria</taxon>
        <taxon>Bacillati</taxon>
        <taxon>Bacillota</taxon>
        <taxon>Bacilli</taxon>
        <taxon>Bacillales</taxon>
        <taxon>Bacillaceae</taxon>
        <taxon>Mesobacillus</taxon>
    </lineage>
</organism>
<evidence type="ECO:0000256" key="8">
    <source>
        <dbReference type="NCBIfam" id="TIGR04265"/>
    </source>
</evidence>
<evidence type="ECO:0000256" key="1">
    <source>
        <dbReference type="ARBA" id="ARBA00004236"/>
    </source>
</evidence>
<dbReference type="GO" id="GO:0005886">
    <property type="term" value="C:plasma membrane"/>
    <property type="evidence" value="ECO:0007669"/>
    <property type="project" value="UniProtKB-SubCell"/>
</dbReference>